<comment type="cofactor">
    <cofactor evidence="2">
        <name>heme</name>
        <dbReference type="ChEBI" id="CHEBI:30413"/>
    </cofactor>
</comment>
<dbReference type="InterPro" id="IPR009050">
    <property type="entry name" value="Globin-like_sf"/>
</dbReference>
<dbReference type="GO" id="GO:0019825">
    <property type="term" value="F:oxygen binding"/>
    <property type="evidence" value="ECO:0007669"/>
    <property type="project" value="InterPro"/>
</dbReference>
<accession>A0AAF0AKJ9</accession>
<dbReference type="SUPFAM" id="SSF46458">
    <property type="entry name" value="Globin-like"/>
    <property type="match status" value="1"/>
</dbReference>
<evidence type="ECO:0000313" key="15">
    <source>
        <dbReference type="EMBL" id="WBE25511.1"/>
    </source>
</evidence>
<evidence type="ECO:0000256" key="10">
    <source>
        <dbReference type="ARBA" id="ARBA00022842"/>
    </source>
</evidence>
<evidence type="ECO:0000256" key="1">
    <source>
        <dbReference type="ARBA" id="ARBA00001946"/>
    </source>
</evidence>
<protein>
    <recommendedName>
        <fullName evidence="5">Diguanylate cyclase DosC</fullName>
        <ecNumber evidence="4">2.7.7.65</ecNumber>
    </recommendedName>
    <alternativeName>
        <fullName evidence="12">Direct oxygen-sensing cyclase</fullName>
    </alternativeName>
</protein>
<evidence type="ECO:0000256" key="7">
    <source>
        <dbReference type="ARBA" id="ARBA00022679"/>
    </source>
</evidence>
<dbReference type="InterPro" id="IPR050469">
    <property type="entry name" value="Diguanylate_Cyclase"/>
</dbReference>
<proteinExistence type="predicted"/>
<dbReference type="InterPro" id="IPR012292">
    <property type="entry name" value="Globin/Proto"/>
</dbReference>
<keyword evidence="11" id="KW-0408">Iron</keyword>
<dbReference type="GO" id="GO:0052621">
    <property type="term" value="F:diguanylate cyclase activity"/>
    <property type="evidence" value="ECO:0007669"/>
    <property type="project" value="UniProtKB-EC"/>
</dbReference>
<dbReference type="InterPro" id="IPR044398">
    <property type="entry name" value="Globin-sensor_dom"/>
</dbReference>
<dbReference type="InterPro" id="IPR000160">
    <property type="entry name" value="GGDEF_dom"/>
</dbReference>
<dbReference type="PANTHER" id="PTHR45138:SF9">
    <property type="entry name" value="DIGUANYLATE CYCLASE DGCM-RELATED"/>
    <property type="match status" value="1"/>
</dbReference>
<dbReference type="FunFam" id="3.30.70.270:FF:000001">
    <property type="entry name" value="Diguanylate cyclase domain protein"/>
    <property type="match status" value="1"/>
</dbReference>
<comment type="cofactor">
    <cofactor evidence="1">
        <name>Mg(2+)</name>
        <dbReference type="ChEBI" id="CHEBI:18420"/>
    </cofactor>
</comment>
<dbReference type="SMART" id="SM00267">
    <property type="entry name" value="GGDEF"/>
    <property type="match status" value="1"/>
</dbReference>
<dbReference type="PANTHER" id="PTHR45138">
    <property type="entry name" value="REGULATORY COMPONENTS OF SENSORY TRANSDUCTION SYSTEM"/>
    <property type="match status" value="1"/>
</dbReference>
<evidence type="ECO:0000256" key="12">
    <source>
        <dbReference type="ARBA" id="ARBA00029839"/>
    </source>
</evidence>
<dbReference type="Gene3D" id="1.10.490.10">
    <property type="entry name" value="Globins"/>
    <property type="match status" value="1"/>
</dbReference>
<dbReference type="AlphaFoldDB" id="A0AAF0AKJ9"/>
<dbReference type="InterPro" id="IPR039435">
    <property type="entry name" value="DosC_GS"/>
</dbReference>
<dbReference type="Proteomes" id="UP001212189">
    <property type="component" value="Chromosome"/>
</dbReference>
<dbReference type="RefSeq" id="WP_269818453.1">
    <property type="nucleotide sequence ID" value="NZ_CP114976.1"/>
</dbReference>
<keyword evidence="10" id="KW-0460">Magnesium</keyword>
<comment type="subcellular location">
    <subcellularLocation>
        <location evidence="3">Cell inner membrane</location>
    </subcellularLocation>
</comment>
<dbReference type="PROSITE" id="PS50887">
    <property type="entry name" value="GGDEF"/>
    <property type="match status" value="1"/>
</dbReference>
<dbReference type="Pfam" id="PF21118">
    <property type="entry name" value="DosC_2nd"/>
    <property type="match status" value="1"/>
</dbReference>
<dbReference type="GO" id="GO:0000166">
    <property type="term" value="F:nucleotide binding"/>
    <property type="evidence" value="ECO:0007669"/>
    <property type="project" value="UniProtKB-KW"/>
</dbReference>
<dbReference type="GO" id="GO:0046872">
    <property type="term" value="F:metal ion binding"/>
    <property type="evidence" value="ECO:0007669"/>
    <property type="project" value="UniProtKB-KW"/>
</dbReference>
<dbReference type="Pfam" id="PF11563">
    <property type="entry name" value="Protoglobin"/>
    <property type="match status" value="1"/>
</dbReference>
<keyword evidence="16" id="KW-1185">Reference proteome</keyword>
<evidence type="ECO:0000256" key="5">
    <source>
        <dbReference type="ARBA" id="ARBA00015125"/>
    </source>
</evidence>
<dbReference type="GO" id="GO:0043709">
    <property type="term" value="P:cell adhesion involved in single-species biofilm formation"/>
    <property type="evidence" value="ECO:0007669"/>
    <property type="project" value="TreeGrafter"/>
</dbReference>
<evidence type="ECO:0000256" key="13">
    <source>
        <dbReference type="ARBA" id="ARBA00034247"/>
    </source>
</evidence>
<sequence length="453" mass="51244">MTQISTEQLVKEWQALLESTPTDISQNTQRLAEQHAPQLAASFYKHMLEDLTAAQFLSHDQVQERLSGSMQRWVITLFSLSADSDLQPIIAQQKHIGDVHARINIPVHLVLRGARVLKETSAQLLKSSPLQRESLSFISALIDMAMEVMSQAYSASNDKNARAEESYRLFSIAQNSAHEKDRQRAALLDWENQTMFDMAMGLKFSQLNTLFASEFGLWFRHKGAHAFEGAGEVELISSAIEKIDTVILPMLELEQKPPEQHQQLLRSLHEQMRSIDYHLENLFSKVNELESGRDVLTHLLNRKFLPVVMSKEINYAREHKRNFCILAIDVDHFKLINDSHGHEAGDITLQQLASLLSNSCRSGDYVFRMGGEEFLMLLVDITAEKAAKVAEKLRALVAEEDFRLPRGITLNITISIGLAQYSGHPDPQALLNKADDALYQAKREGRNKIIVAH</sequence>
<keyword evidence="9" id="KW-0547">Nucleotide-binding</keyword>
<dbReference type="InterPro" id="IPR043128">
    <property type="entry name" value="Rev_trsase/Diguanyl_cyclase"/>
</dbReference>
<keyword evidence="8" id="KW-0479">Metal-binding</keyword>
<gene>
    <name evidence="15" type="ORF">O6P33_01285</name>
</gene>
<evidence type="ECO:0000313" key="16">
    <source>
        <dbReference type="Proteomes" id="UP001212189"/>
    </source>
</evidence>
<dbReference type="NCBIfam" id="TIGR00254">
    <property type="entry name" value="GGDEF"/>
    <property type="match status" value="1"/>
</dbReference>
<evidence type="ECO:0000256" key="8">
    <source>
        <dbReference type="ARBA" id="ARBA00022723"/>
    </source>
</evidence>
<dbReference type="CDD" id="cd01949">
    <property type="entry name" value="GGDEF"/>
    <property type="match status" value="1"/>
</dbReference>
<reference evidence="15 16" key="1">
    <citation type="submission" date="2022-12" db="EMBL/GenBank/DDBJ databases">
        <title>Coexistence and Characterization of a Novel Tigecycline Resistance gene tet(X) variant and blaNDM-1 in a Pseudomonas caeni Isolate of Chicken Origin.</title>
        <authorList>
            <person name="Lu X."/>
            <person name="Zhang L."/>
            <person name="Li R."/>
            <person name="Wang Z."/>
        </authorList>
    </citation>
    <scope>NUCLEOTIDE SEQUENCE [LARGE SCALE GENOMIC DNA]</scope>
    <source>
        <strain evidence="15 16">CE14</strain>
    </source>
</reference>
<evidence type="ECO:0000256" key="11">
    <source>
        <dbReference type="ARBA" id="ARBA00023004"/>
    </source>
</evidence>
<dbReference type="KEGG" id="dce:O6P33_01285"/>
<evidence type="ECO:0000256" key="4">
    <source>
        <dbReference type="ARBA" id="ARBA00012528"/>
    </source>
</evidence>
<evidence type="ECO:0000259" key="14">
    <source>
        <dbReference type="PROSITE" id="PS50887"/>
    </source>
</evidence>
<dbReference type="GO" id="GO:1902201">
    <property type="term" value="P:negative regulation of bacterial-type flagellum-dependent cell motility"/>
    <property type="evidence" value="ECO:0007669"/>
    <property type="project" value="TreeGrafter"/>
</dbReference>
<name>A0AAF0AKJ9_9GAMM</name>
<keyword evidence="6" id="KW-0349">Heme</keyword>
<organism evidence="15 16">
    <name type="scientific">Denitrificimonas caeni</name>
    <dbReference type="NCBI Taxonomy" id="521720"/>
    <lineage>
        <taxon>Bacteria</taxon>
        <taxon>Pseudomonadati</taxon>
        <taxon>Pseudomonadota</taxon>
        <taxon>Gammaproteobacteria</taxon>
        <taxon>Pseudomonadales</taxon>
        <taxon>Pseudomonadaceae</taxon>
        <taxon>Denitrificimonas</taxon>
    </lineage>
</organism>
<dbReference type="EMBL" id="CP114976">
    <property type="protein sequence ID" value="WBE25511.1"/>
    <property type="molecule type" value="Genomic_DNA"/>
</dbReference>
<evidence type="ECO:0000256" key="6">
    <source>
        <dbReference type="ARBA" id="ARBA00022617"/>
    </source>
</evidence>
<evidence type="ECO:0000256" key="3">
    <source>
        <dbReference type="ARBA" id="ARBA00004533"/>
    </source>
</evidence>
<keyword evidence="7" id="KW-0808">Transferase</keyword>
<feature type="domain" description="GGDEF" evidence="14">
    <location>
        <begin position="321"/>
        <end position="453"/>
    </location>
</feature>
<dbReference type="InterPro" id="IPR029787">
    <property type="entry name" value="Nucleotide_cyclase"/>
</dbReference>
<comment type="catalytic activity">
    <reaction evidence="13">
        <text>2 GTP = 3',3'-c-di-GMP + 2 diphosphate</text>
        <dbReference type="Rhea" id="RHEA:24898"/>
        <dbReference type="ChEBI" id="CHEBI:33019"/>
        <dbReference type="ChEBI" id="CHEBI:37565"/>
        <dbReference type="ChEBI" id="CHEBI:58805"/>
        <dbReference type="EC" id="2.7.7.65"/>
    </reaction>
</comment>
<dbReference type="GO" id="GO:0020037">
    <property type="term" value="F:heme binding"/>
    <property type="evidence" value="ECO:0007669"/>
    <property type="project" value="InterPro"/>
</dbReference>
<dbReference type="CDD" id="cd14757">
    <property type="entry name" value="GS_EcDosC-like_GGDEF"/>
    <property type="match status" value="1"/>
</dbReference>
<dbReference type="EC" id="2.7.7.65" evidence="4"/>
<dbReference type="GO" id="GO:0005886">
    <property type="term" value="C:plasma membrane"/>
    <property type="evidence" value="ECO:0007669"/>
    <property type="project" value="UniProtKB-SubCell"/>
</dbReference>
<dbReference type="SUPFAM" id="SSF55073">
    <property type="entry name" value="Nucleotide cyclase"/>
    <property type="match status" value="1"/>
</dbReference>
<dbReference type="Gene3D" id="3.30.70.270">
    <property type="match status" value="1"/>
</dbReference>
<dbReference type="InterPro" id="IPR048442">
    <property type="entry name" value="DosC_2nd"/>
</dbReference>
<evidence type="ECO:0000256" key="9">
    <source>
        <dbReference type="ARBA" id="ARBA00022741"/>
    </source>
</evidence>
<evidence type="ECO:0000256" key="2">
    <source>
        <dbReference type="ARBA" id="ARBA00001971"/>
    </source>
</evidence>
<dbReference type="Pfam" id="PF00990">
    <property type="entry name" value="GGDEF"/>
    <property type="match status" value="1"/>
</dbReference>